<dbReference type="EMBL" id="CP042374">
    <property type="protein sequence ID" value="QEA33796.1"/>
    <property type="molecule type" value="Genomic_DNA"/>
</dbReference>
<dbReference type="Pfam" id="PF26334">
    <property type="entry name" value="Gtf3_N"/>
    <property type="match status" value="1"/>
</dbReference>
<dbReference type="Proteomes" id="UP000321332">
    <property type="component" value="Chromosome"/>
</dbReference>
<dbReference type="InterPro" id="IPR058592">
    <property type="entry name" value="Gtf3_C"/>
</dbReference>
<evidence type="ECO:0000259" key="2">
    <source>
        <dbReference type="Pfam" id="PF26334"/>
    </source>
</evidence>
<dbReference type="GO" id="GO:0016740">
    <property type="term" value="F:transferase activity"/>
    <property type="evidence" value="ECO:0007669"/>
    <property type="project" value="UniProtKB-KW"/>
</dbReference>
<feature type="domain" description="Glucosyltransferase 3-like C-terminal" evidence="3">
    <location>
        <begin position="166"/>
        <end position="324"/>
    </location>
</feature>
<evidence type="ECO:0000313" key="4">
    <source>
        <dbReference type="EMBL" id="QEA33796.1"/>
    </source>
</evidence>
<reference evidence="4 5" key="1">
    <citation type="submission" date="2019-06" db="EMBL/GenBank/DDBJ databases">
        <title>Genome analyses of bacteria isolated from kimchi.</title>
        <authorList>
            <person name="Lee S."/>
            <person name="Ahn S."/>
            <person name="Roh S."/>
        </authorList>
    </citation>
    <scope>NUCLEOTIDE SEQUENCE [LARGE SCALE GENOMIC DNA]</scope>
    <source>
        <strain evidence="4 5">CBA3620</strain>
    </source>
</reference>
<dbReference type="OMA" id="FQKSPWL"/>
<accession>A0AAE6IM40</accession>
<gene>
    <name evidence="4" type="ORF">FGL89_06505</name>
</gene>
<proteinExistence type="predicted"/>
<dbReference type="RefSeq" id="WP_014974779.1">
    <property type="nucleotide sequence ID" value="NZ_CP042374.1"/>
</dbReference>
<evidence type="ECO:0000313" key="5">
    <source>
        <dbReference type="Proteomes" id="UP000321332"/>
    </source>
</evidence>
<evidence type="ECO:0000259" key="3">
    <source>
        <dbReference type="Pfam" id="PF26337"/>
    </source>
</evidence>
<organism evidence="4 5">
    <name type="scientific">Leuconostoc carnosum</name>
    <dbReference type="NCBI Taxonomy" id="1252"/>
    <lineage>
        <taxon>Bacteria</taxon>
        <taxon>Bacillati</taxon>
        <taxon>Bacillota</taxon>
        <taxon>Bacilli</taxon>
        <taxon>Lactobacillales</taxon>
        <taxon>Lactobacillaceae</taxon>
        <taxon>Leuconostoc</taxon>
    </lineage>
</organism>
<sequence length="327" mass="37693">MTQFITHTIEPWMPQGALKAKADYATIAVQANWQILSLYRYNDSRFDQSTRVNHINDWLSPVKSDDIVLHQFPTYMSAEFESDFAIALRHRGVQSAILIHDIEPLRLIKKAPWEFDVLNQYDMVIVHSQAMQDALITLGVHTQFIIQNFFDYLSDYSLPAQFSHKVNFAGTFQKSPWLQNYHGPEITVFGSKPKKWRDVTFPPAINYQGNFNPEDIVHQFQDGFGLIWDSDFDDKTYQSYTKYNTPHKASLYLRAGLPLIAWSNSALGKQIIALNLGFVLDHLDDLADQLNKVDEAQYHIWQTNALKMTDKLGSGYYTKETLANITM</sequence>
<dbReference type="PIRSF" id="PIRSF007023">
    <property type="entry name" value="UDP-Galf_transf"/>
    <property type="match status" value="1"/>
</dbReference>
<evidence type="ECO:0000256" key="1">
    <source>
        <dbReference type="ARBA" id="ARBA00022679"/>
    </source>
</evidence>
<protein>
    <submittedName>
        <fullName evidence="4">Sugar transferase</fullName>
    </submittedName>
</protein>
<feature type="domain" description="Glucosyltransferase 3-like N-terminal" evidence="2">
    <location>
        <begin position="3"/>
        <end position="148"/>
    </location>
</feature>
<dbReference type="GeneID" id="61187395"/>
<keyword evidence="1 4" id="KW-0808">Transferase</keyword>
<dbReference type="Pfam" id="PF26337">
    <property type="entry name" value="Gtf3_C"/>
    <property type="match status" value="1"/>
</dbReference>
<dbReference type="InterPro" id="IPR058591">
    <property type="entry name" value="Gtf3_N"/>
</dbReference>
<dbReference type="Gene3D" id="3.40.50.2000">
    <property type="entry name" value="Glycogen Phosphorylase B"/>
    <property type="match status" value="2"/>
</dbReference>
<dbReference type="NCBIfam" id="NF007323">
    <property type="entry name" value="PRK09814.1-2"/>
    <property type="match status" value="1"/>
</dbReference>
<name>A0AAE6IM40_LEUCA</name>
<dbReference type="AlphaFoldDB" id="A0AAE6IM40"/>